<feature type="domain" description="CRISPR type III-associated protein" evidence="3">
    <location>
        <begin position="221"/>
        <end position="405"/>
    </location>
</feature>
<sequence>MKTAIISVKLRLETSGGVTAPEALATADEILPLRKLTNGHPHLPGTTVAGSLRAHCRTRTEFAGDGTAPLFGGEPGEEKPAASAIQILGTTCTPSADAVPRRRTAIDRERGGPANLHLHGIERLPRGTTFEIVLRWDAPDERWEPFKEHLMRWRPRIGRGSSVGAGVCTVVGLGEQIYDLGDPDGLLAWIQDSSAAQHPEPRDLGTSRYEPRPLLDEEVVFKIVEPLHVGTGEQYDGESSKVNSVVRDGDSYVVPGSTLKGVFRSRAEYICRVLGHDACLDQMCGRCRPCRLFGYAGKTRDARRSKIVFYDAPISAEQDPAEERKHVVLDRFTGGARDQLLFTDEVVTHGSFEVRIEEFEPDHDSGRSDRVNELDKALLKAVIRDLHDGLIGIGGRTTAGYGTVRLHGSPPALTDLTAIFASEAA</sequence>
<dbReference type="RefSeq" id="WP_281455835.1">
    <property type="nucleotide sequence ID" value="NZ_JASAOF010000006.1"/>
</dbReference>
<evidence type="ECO:0000256" key="2">
    <source>
        <dbReference type="ARBA" id="ARBA00093789"/>
    </source>
</evidence>
<evidence type="ECO:0000256" key="1">
    <source>
        <dbReference type="ARBA" id="ARBA00023118"/>
    </source>
</evidence>
<dbReference type="Proteomes" id="UP001237595">
    <property type="component" value="Unassembled WGS sequence"/>
</dbReference>
<dbReference type="PANTHER" id="PTHR35579">
    <property type="entry name" value="CRISPR SYSTEM CMS ENDORIBONUCLEASE CSM3"/>
    <property type="match status" value="1"/>
</dbReference>
<dbReference type="InterPro" id="IPR005537">
    <property type="entry name" value="RAMP_III_fam"/>
</dbReference>
<proteinExistence type="predicted"/>
<evidence type="ECO:0000313" key="4">
    <source>
        <dbReference type="EMBL" id="MDI2029511.1"/>
    </source>
</evidence>
<comment type="subunit">
    <text evidence="2">Part of the Csm effector complex that includes Cas10, Csm2, Csm3, Csm4 and Csm5.</text>
</comment>
<keyword evidence="5" id="KW-1185">Reference proteome</keyword>
<evidence type="ECO:0000313" key="5">
    <source>
        <dbReference type="Proteomes" id="UP001237595"/>
    </source>
</evidence>
<dbReference type="Pfam" id="PF03787">
    <property type="entry name" value="RAMPs"/>
    <property type="match status" value="2"/>
</dbReference>
<name>A0ABT6PND6_9PSEU</name>
<protein>
    <submittedName>
        <fullName evidence="4">RAMP superfamily CRISPR-associated protein</fullName>
    </submittedName>
</protein>
<dbReference type="PANTHER" id="PTHR35579:SF6">
    <property type="entry name" value="DUF324 DOMAIN-CONTAINING PROTEIN"/>
    <property type="match status" value="1"/>
</dbReference>
<comment type="caution">
    <text evidence="4">The sequence shown here is derived from an EMBL/GenBank/DDBJ whole genome shotgun (WGS) entry which is preliminary data.</text>
</comment>
<dbReference type="EMBL" id="JASAOF010000006">
    <property type="protein sequence ID" value="MDI2029511.1"/>
    <property type="molecule type" value="Genomic_DNA"/>
</dbReference>
<feature type="domain" description="CRISPR type III-associated protein" evidence="3">
    <location>
        <begin position="29"/>
        <end position="168"/>
    </location>
</feature>
<reference evidence="4 5" key="1">
    <citation type="submission" date="2023-04" db="EMBL/GenBank/DDBJ databases">
        <title>Draft genome sequence of Saccharopolyspora sp. TS4A08 isolated from sweet potato rhizospheric soil.</title>
        <authorList>
            <person name="Suksaard P."/>
            <person name="Duangmal K."/>
        </authorList>
    </citation>
    <scope>NUCLEOTIDE SEQUENCE [LARGE SCALE GENOMIC DNA]</scope>
    <source>
        <strain evidence="4 5">TS4A08</strain>
    </source>
</reference>
<accession>A0ABT6PND6</accession>
<gene>
    <name evidence="4" type="ORF">QFW96_12850</name>
</gene>
<keyword evidence="1" id="KW-0051">Antiviral defense</keyword>
<organism evidence="4 5">
    <name type="scientific">Saccharopolyspora ipomoeae</name>
    <dbReference type="NCBI Taxonomy" id="3042027"/>
    <lineage>
        <taxon>Bacteria</taxon>
        <taxon>Bacillati</taxon>
        <taxon>Actinomycetota</taxon>
        <taxon>Actinomycetes</taxon>
        <taxon>Pseudonocardiales</taxon>
        <taxon>Pseudonocardiaceae</taxon>
        <taxon>Saccharopolyspora</taxon>
    </lineage>
</organism>
<dbReference type="InterPro" id="IPR052216">
    <property type="entry name" value="CRISPR_Csm3_endoribonuclease"/>
</dbReference>
<evidence type="ECO:0000259" key="3">
    <source>
        <dbReference type="Pfam" id="PF03787"/>
    </source>
</evidence>
<dbReference type="CDD" id="cd09726">
    <property type="entry name" value="RAMP_I_III"/>
    <property type="match status" value="2"/>
</dbReference>